<keyword evidence="2" id="KW-1185">Reference proteome</keyword>
<dbReference type="RefSeq" id="WP_007068036.1">
    <property type="nucleotide sequence ID" value="NZ_DS022272.1"/>
</dbReference>
<gene>
    <name evidence="1" type="ORF">FP2506_14559</name>
</gene>
<sequence length="81" mass="9235">MRIRASFDIWSDDIGRLIEDYQMAHLELAKPGAEDKSAMATKILEFLDQMHDFEVVIRSEIRAPAKLLAPNETDKKALFTA</sequence>
<comment type="caution">
    <text evidence="1">The sequence shown here is derived from an EMBL/GenBank/DDBJ whole genome shotgun (WGS) entry which is preliminary data.</text>
</comment>
<organism evidence="1 2">
    <name type="scientific">Fulvimarina pelagi HTCC2506</name>
    <dbReference type="NCBI Taxonomy" id="314231"/>
    <lineage>
        <taxon>Bacteria</taxon>
        <taxon>Pseudomonadati</taxon>
        <taxon>Pseudomonadota</taxon>
        <taxon>Alphaproteobacteria</taxon>
        <taxon>Hyphomicrobiales</taxon>
        <taxon>Aurantimonadaceae</taxon>
        <taxon>Fulvimarina</taxon>
    </lineage>
</organism>
<dbReference type="Pfam" id="PF19468">
    <property type="entry name" value="DUF6005"/>
    <property type="match status" value="1"/>
</dbReference>
<accession>Q0G418</accession>
<proteinExistence type="predicted"/>
<dbReference type="EMBL" id="AATP01000002">
    <property type="protein sequence ID" value="EAU41663.1"/>
    <property type="molecule type" value="Genomic_DNA"/>
</dbReference>
<dbReference type="HOGENOM" id="CLU_2568916_0_0_5"/>
<dbReference type="InterPro" id="IPR046047">
    <property type="entry name" value="DUF6005"/>
</dbReference>
<evidence type="ECO:0000313" key="2">
    <source>
        <dbReference type="Proteomes" id="UP000004310"/>
    </source>
</evidence>
<reference evidence="1 2" key="1">
    <citation type="journal article" date="2010" name="J. Bacteriol.">
        <title>Genome sequence of Fulvimarina pelagi HTCC2506T, a Mn(II)-oxidizing alphaproteobacterium possessing an aerobic anoxygenic photosynthetic gene cluster and Xanthorhodopsin.</title>
        <authorList>
            <person name="Kang I."/>
            <person name="Oh H.M."/>
            <person name="Lim S.I."/>
            <person name="Ferriera S."/>
            <person name="Giovannoni S.J."/>
            <person name="Cho J.C."/>
        </authorList>
    </citation>
    <scope>NUCLEOTIDE SEQUENCE [LARGE SCALE GENOMIC DNA]</scope>
    <source>
        <strain evidence="1 2">HTCC2506</strain>
    </source>
</reference>
<name>Q0G418_9HYPH</name>
<dbReference type="AlphaFoldDB" id="Q0G418"/>
<dbReference type="Proteomes" id="UP000004310">
    <property type="component" value="Unassembled WGS sequence"/>
</dbReference>
<protein>
    <submittedName>
        <fullName evidence="1">Uncharacterized protein</fullName>
    </submittedName>
</protein>
<evidence type="ECO:0000313" key="1">
    <source>
        <dbReference type="EMBL" id="EAU41663.1"/>
    </source>
</evidence>